<dbReference type="GO" id="GO:0000150">
    <property type="term" value="F:DNA strand exchange activity"/>
    <property type="evidence" value="ECO:0007669"/>
    <property type="project" value="InterPro"/>
</dbReference>
<dbReference type="SMART" id="SM00857">
    <property type="entry name" value="Resolvase"/>
    <property type="match status" value="1"/>
</dbReference>
<dbReference type="InterPro" id="IPR006119">
    <property type="entry name" value="Resolv_N"/>
</dbReference>
<dbReference type="STRING" id="1278311.GCA_000428705_00007"/>
<dbReference type="PANTHER" id="PTHR30461">
    <property type="entry name" value="DNA-INVERTASE FROM LAMBDOID PROPHAGE"/>
    <property type="match status" value="1"/>
</dbReference>
<dbReference type="PROSITE" id="PS51737">
    <property type="entry name" value="RECOMBINASE_DNA_BIND"/>
    <property type="match status" value="1"/>
</dbReference>
<feature type="domain" description="Resolvase/invertase-type recombinase catalytic" evidence="1">
    <location>
        <begin position="18"/>
        <end position="165"/>
    </location>
</feature>
<keyword evidence="4" id="KW-1185">Reference proteome</keyword>
<dbReference type="OrthoDB" id="40320at2"/>
<dbReference type="InterPro" id="IPR038109">
    <property type="entry name" value="DNA_bind_recomb_sf"/>
</dbReference>
<dbReference type="InterPro" id="IPR011109">
    <property type="entry name" value="DNA_bind_recombinase_dom"/>
</dbReference>
<sequence length="436" mass="50750">MKKITKIETIKEMPKRLRVAAYARVSSGKDAMLNSLASQVNHYKNYIKSKPEWEFVGVYTDEAVTGTKELRDEFQLMLSDCKAGKIDMIITKSISRFARNTMTLLKTVRDLKAINVNIFFEEQNIHTLSGEGEMILTFLATFAQEESRSISENMKWRIKKDFEKGLIWGSTSMFGYKLENKKYHIVPEEAEIVRFIYSLYLEGYGDRMIRTILDEKGIKPYRTKTWGVTTITKILANYNYTGDLILQKTFIDNHLTKKLKHNKGELDKYIVSNSHEPIISKEIFMEAQAIRKSKALKFAKSSSYNNEFKGYIRCGKCGKTHTYRRGPYNIYWICSTFRDKGKSYCDNQQVPDDKIKEAAIHLLNMNKFSMPIFKHLVQQVVAQPNNILRFELNDGSVKEYEWAHKPRSEGWTDDMKEQARQHTLKRYGGGSAKWQK</sequence>
<dbReference type="InterPro" id="IPR050639">
    <property type="entry name" value="SSR_resolvase"/>
</dbReference>
<dbReference type="EMBL" id="LR215048">
    <property type="protein sequence ID" value="VEU80928.1"/>
    <property type="molecule type" value="Genomic_DNA"/>
</dbReference>
<dbReference type="Pfam" id="PF00239">
    <property type="entry name" value="Resolvase"/>
    <property type="match status" value="1"/>
</dbReference>
<dbReference type="AlphaFoldDB" id="A0A449BES0"/>
<dbReference type="CDD" id="cd00338">
    <property type="entry name" value="Ser_Recombinase"/>
    <property type="match status" value="1"/>
</dbReference>
<reference evidence="3 4" key="1">
    <citation type="submission" date="2019-01" db="EMBL/GenBank/DDBJ databases">
        <authorList>
            <consortium name="Pathogen Informatics"/>
        </authorList>
    </citation>
    <scope>NUCLEOTIDE SEQUENCE [LARGE SCALE GENOMIC DNA]</scope>
    <source>
        <strain evidence="3 4">NCTC10138</strain>
    </source>
</reference>
<dbReference type="GO" id="GO:0003677">
    <property type="term" value="F:DNA binding"/>
    <property type="evidence" value="ECO:0007669"/>
    <property type="project" value="InterPro"/>
</dbReference>
<evidence type="ECO:0000259" key="1">
    <source>
        <dbReference type="PROSITE" id="PS51736"/>
    </source>
</evidence>
<dbReference type="Pfam" id="PF07508">
    <property type="entry name" value="Recombinase"/>
    <property type="match status" value="1"/>
</dbReference>
<evidence type="ECO:0000259" key="2">
    <source>
        <dbReference type="PROSITE" id="PS51737"/>
    </source>
</evidence>
<organism evidence="3 4">
    <name type="scientific">Haploplasma axanthum</name>
    <name type="common">Acholeplasma axanthum</name>
    <dbReference type="NCBI Taxonomy" id="29552"/>
    <lineage>
        <taxon>Bacteria</taxon>
        <taxon>Bacillati</taxon>
        <taxon>Mycoplasmatota</taxon>
        <taxon>Mollicutes</taxon>
        <taxon>Acholeplasmatales</taxon>
        <taxon>Acholeplasmataceae</taxon>
        <taxon>Haploplasma</taxon>
    </lineage>
</organism>
<gene>
    <name evidence="3" type="primary">tnpR_3</name>
    <name evidence="3" type="ORF">NCTC10138_01316</name>
</gene>
<evidence type="ECO:0000313" key="3">
    <source>
        <dbReference type="EMBL" id="VEU80928.1"/>
    </source>
</evidence>
<protein>
    <submittedName>
        <fullName evidence="3">Transposon Tn1000 resolvase</fullName>
    </submittedName>
</protein>
<dbReference type="Gene3D" id="3.90.1750.20">
    <property type="entry name" value="Putative Large Serine Recombinase, Chain B, Domain 2"/>
    <property type="match status" value="1"/>
</dbReference>
<proteinExistence type="predicted"/>
<dbReference type="Pfam" id="PF13408">
    <property type="entry name" value="Zn_ribbon_recom"/>
    <property type="match status" value="1"/>
</dbReference>
<dbReference type="InterPro" id="IPR036162">
    <property type="entry name" value="Resolvase-like_N_sf"/>
</dbReference>
<dbReference type="KEGG" id="aaxa:NCTC10138_01316"/>
<dbReference type="PROSITE" id="PS51736">
    <property type="entry name" value="RECOMBINASES_3"/>
    <property type="match status" value="1"/>
</dbReference>
<evidence type="ECO:0000313" key="4">
    <source>
        <dbReference type="Proteomes" id="UP000289841"/>
    </source>
</evidence>
<name>A0A449BES0_HAPAX</name>
<accession>A0A449BES0</accession>
<dbReference type="SUPFAM" id="SSF53041">
    <property type="entry name" value="Resolvase-like"/>
    <property type="match status" value="1"/>
</dbReference>
<dbReference type="PANTHER" id="PTHR30461:SF23">
    <property type="entry name" value="DNA RECOMBINASE-RELATED"/>
    <property type="match status" value="1"/>
</dbReference>
<dbReference type="Proteomes" id="UP000289841">
    <property type="component" value="Chromosome"/>
</dbReference>
<feature type="domain" description="Recombinase" evidence="2">
    <location>
        <begin position="173"/>
        <end position="297"/>
    </location>
</feature>
<dbReference type="Gene3D" id="3.40.50.1390">
    <property type="entry name" value="Resolvase, N-terminal catalytic domain"/>
    <property type="match status" value="1"/>
</dbReference>
<dbReference type="InterPro" id="IPR025827">
    <property type="entry name" value="Zn_ribbon_recom_dom"/>
</dbReference>